<dbReference type="CDD" id="cd06257">
    <property type="entry name" value="DnaJ"/>
    <property type="match status" value="1"/>
</dbReference>
<evidence type="ECO:0000313" key="4">
    <source>
        <dbReference type="EMBL" id="REH55820.1"/>
    </source>
</evidence>
<proteinExistence type="predicted"/>
<comment type="caution">
    <text evidence="4">The sequence shown here is derived from an EMBL/GenBank/DDBJ whole genome shotgun (WGS) entry which is preliminary data.</text>
</comment>
<sequence>MGRAVGGVDYYELLEIKPGASQAEIKSAHRSLVKVLHPDAGGSQIMFRLVQEAYETLSDPARRAAYDARRSRGVPEQRRPAPEWETWEEYQEEAAYAEQQERPPEPPPRPAGFASGLKAIPLESIPWWRRVNPEAKVHWRPGFGWAQRWFFMVAAVWTALLVGTVVPMLTSGFSYVAVVVIVPIAYVAVTIAGKATPKFLAVITYIWAAGMAAIGAYALTAGHLYGIAVVLLAAGVFALPPLGRWYLASRVTERIFTHEFRTFNLFGAPGTRLLPSEDEPVKDCSKSEWMTLDLLSGYLGQIPAARIFHGLAWPGSSKAEVDHAVLCGRKLLLIESKLWPAGHYTSDGNGGLLRDGESFEGASLRLSRTVAAYQMLLPRVQVEGIVLVHPKEPGLVTCRMPDTVPLEVVSPETFVCHIGGLLADEPPVVERDVFLTLLDQVKA</sequence>
<dbReference type="InterPro" id="IPR011528">
    <property type="entry name" value="NERD"/>
</dbReference>
<evidence type="ECO:0000259" key="3">
    <source>
        <dbReference type="PROSITE" id="PS50076"/>
    </source>
</evidence>
<dbReference type="AlphaFoldDB" id="A0A3E0IAX2"/>
<feature type="compositionally biased region" description="Basic and acidic residues" evidence="1">
    <location>
        <begin position="65"/>
        <end position="82"/>
    </location>
</feature>
<feature type="transmembrane region" description="Helical" evidence="2">
    <location>
        <begin position="172"/>
        <end position="192"/>
    </location>
</feature>
<dbReference type="InterPro" id="IPR001623">
    <property type="entry name" value="DnaJ_domain"/>
</dbReference>
<protein>
    <submittedName>
        <fullName evidence="4">DnaJ-like protein</fullName>
    </submittedName>
</protein>
<keyword evidence="2" id="KW-0812">Transmembrane</keyword>
<evidence type="ECO:0000256" key="2">
    <source>
        <dbReference type="SAM" id="Phobius"/>
    </source>
</evidence>
<dbReference type="PANTHER" id="PTHR24074">
    <property type="entry name" value="CO-CHAPERONE PROTEIN DJLA"/>
    <property type="match status" value="1"/>
</dbReference>
<dbReference type="Pfam" id="PF08378">
    <property type="entry name" value="NERD"/>
    <property type="match status" value="1"/>
</dbReference>
<keyword evidence="2" id="KW-0472">Membrane</keyword>
<keyword evidence="5" id="KW-1185">Reference proteome</keyword>
<dbReference type="PRINTS" id="PR00625">
    <property type="entry name" value="JDOMAIN"/>
</dbReference>
<organism evidence="4 5">
    <name type="scientific">Kutzneria buriramensis</name>
    <dbReference type="NCBI Taxonomy" id="1045776"/>
    <lineage>
        <taxon>Bacteria</taxon>
        <taxon>Bacillati</taxon>
        <taxon>Actinomycetota</taxon>
        <taxon>Actinomycetes</taxon>
        <taxon>Pseudonocardiales</taxon>
        <taxon>Pseudonocardiaceae</taxon>
        <taxon>Kutzneria</taxon>
    </lineage>
</organism>
<feature type="region of interest" description="Disordered" evidence="1">
    <location>
        <begin position="65"/>
        <end position="84"/>
    </location>
</feature>
<dbReference type="Pfam" id="PF00226">
    <property type="entry name" value="DnaJ"/>
    <property type="match status" value="1"/>
</dbReference>
<feature type="transmembrane region" description="Helical" evidence="2">
    <location>
        <begin position="149"/>
        <end position="166"/>
    </location>
</feature>
<feature type="transmembrane region" description="Helical" evidence="2">
    <location>
        <begin position="225"/>
        <end position="247"/>
    </location>
</feature>
<dbReference type="InterPro" id="IPR036869">
    <property type="entry name" value="J_dom_sf"/>
</dbReference>
<dbReference type="Gene3D" id="1.10.287.110">
    <property type="entry name" value="DnaJ domain"/>
    <property type="match status" value="1"/>
</dbReference>
<accession>A0A3E0IAX2</accession>
<dbReference type="InterPro" id="IPR018253">
    <property type="entry name" value="DnaJ_domain_CS"/>
</dbReference>
<reference evidence="4 5" key="1">
    <citation type="submission" date="2018-08" db="EMBL/GenBank/DDBJ databases">
        <title>Genomic Encyclopedia of Archaeal and Bacterial Type Strains, Phase II (KMG-II): from individual species to whole genera.</title>
        <authorList>
            <person name="Goeker M."/>
        </authorList>
    </citation>
    <scope>NUCLEOTIDE SEQUENCE [LARGE SCALE GENOMIC DNA]</scope>
    <source>
        <strain evidence="4 5">DSM 45791</strain>
    </source>
</reference>
<gene>
    <name evidence="4" type="ORF">BCF44_101846</name>
</gene>
<feature type="domain" description="J" evidence="3">
    <location>
        <begin position="9"/>
        <end position="70"/>
    </location>
</feature>
<dbReference type="InterPro" id="IPR050817">
    <property type="entry name" value="DjlA_DnaK_co-chaperone"/>
</dbReference>
<dbReference type="EMBL" id="QUNO01000001">
    <property type="protein sequence ID" value="REH55820.1"/>
    <property type="molecule type" value="Genomic_DNA"/>
</dbReference>
<dbReference type="SUPFAM" id="SSF46565">
    <property type="entry name" value="Chaperone J-domain"/>
    <property type="match status" value="1"/>
</dbReference>
<feature type="transmembrane region" description="Helical" evidence="2">
    <location>
        <begin position="199"/>
        <end position="219"/>
    </location>
</feature>
<dbReference type="PROSITE" id="PS50076">
    <property type="entry name" value="DNAJ_2"/>
    <property type="match status" value="1"/>
</dbReference>
<dbReference type="Proteomes" id="UP000256269">
    <property type="component" value="Unassembled WGS sequence"/>
</dbReference>
<keyword evidence="2" id="KW-1133">Transmembrane helix</keyword>
<name>A0A3E0IAX2_9PSEU</name>
<dbReference type="PROSITE" id="PS00636">
    <property type="entry name" value="DNAJ_1"/>
    <property type="match status" value="1"/>
</dbReference>
<evidence type="ECO:0000256" key="1">
    <source>
        <dbReference type="SAM" id="MobiDB-lite"/>
    </source>
</evidence>
<evidence type="ECO:0000313" key="5">
    <source>
        <dbReference type="Proteomes" id="UP000256269"/>
    </source>
</evidence>
<dbReference type="SMART" id="SM00271">
    <property type="entry name" value="DnaJ"/>
    <property type="match status" value="1"/>
</dbReference>